<evidence type="ECO:0000256" key="16">
    <source>
        <dbReference type="ARBA" id="ARBA00047594"/>
    </source>
</evidence>
<evidence type="ECO:0000256" key="1">
    <source>
        <dbReference type="ARBA" id="ARBA00004651"/>
    </source>
</evidence>
<evidence type="ECO:0000256" key="4">
    <source>
        <dbReference type="ARBA" id="ARBA00021581"/>
    </source>
</evidence>
<keyword evidence="7 17" id="KW-0378">Hydrolase</keyword>
<dbReference type="EC" id="3.6.1.27" evidence="3 17"/>
<proteinExistence type="inferred from homology"/>
<comment type="similarity">
    <text evidence="2 17">Belongs to the UppP family.</text>
</comment>
<feature type="transmembrane region" description="Helical" evidence="17">
    <location>
        <begin position="188"/>
        <end position="210"/>
    </location>
</feature>
<evidence type="ECO:0000256" key="12">
    <source>
        <dbReference type="ARBA" id="ARBA00023251"/>
    </source>
</evidence>
<feature type="transmembrane region" description="Helical" evidence="17">
    <location>
        <begin position="252"/>
        <end position="269"/>
    </location>
</feature>
<evidence type="ECO:0000256" key="8">
    <source>
        <dbReference type="ARBA" id="ARBA00022960"/>
    </source>
</evidence>
<keyword evidence="8 17" id="KW-0133">Cell shape</keyword>
<comment type="subcellular location">
    <subcellularLocation>
        <location evidence="1 17">Cell membrane</location>
        <topology evidence="1 17">Multi-pass membrane protein</topology>
    </subcellularLocation>
</comment>
<accession>A0ABT9VHK1</accession>
<evidence type="ECO:0000256" key="10">
    <source>
        <dbReference type="ARBA" id="ARBA00022989"/>
    </source>
</evidence>
<organism evidence="18 19">
    <name type="scientific">Alkalibacillus salilacus</name>
    <dbReference type="NCBI Taxonomy" id="284582"/>
    <lineage>
        <taxon>Bacteria</taxon>
        <taxon>Bacillati</taxon>
        <taxon>Bacillota</taxon>
        <taxon>Bacilli</taxon>
        <taxon>Bacillales</taxon>
        <taxon>Bacillaceae</taxon>
        <taxon>Alkalibacillus</taxon>
    </lineage>
</organism>
<dbReference type="PANTHER" id="PTHR30622:SF2">
    <property type="entry name" value="UNDECAPRENYL-DIPHOSPHATASE"/>
    <property type="match status" value="1"/>
</dbReference>
<evidence type="ECO:0000256" key="13">
    <source>
        <dbReference type="ARBA" id="ARBA00023316"/>
    </source>
</evidence>
<keyword evidence="19" id="KW-1185">Reference proteome</keyword>
<comment type="caution">
    <text evidence="18">The sequence shown here is derived from an EMBL/GenBank/DDBJ whole genome shotgun (WGS) entry which is preliminary data.</text>
</comment>
<gene>
    <name evidence="17" type="primary">uppP</name>
    <name evidence="18" type="ORF">J2S77_002308</name>
</gene>
<dbReference type="HAMAP" id="MF_01006">
    <property type="entry name" value="Undec_diphosphatase"/>
    <property type="match status" value="1"/>
</dbReference>
<comment type="function">
    <text evidence="17">Catalyzes the dephosphorylation of undecaprenyl diphosphate (UPP). Confers resistance to bacitracin.</text>
</comment>
<evidence type="ECO:0000313" key="19">
    <source>
        <dbReference type="Proteomes" id="UP001224359"/>
    </source>
</evidence>
<protein>
    <recommendedName>
        <fullName evidence="4 17">Undecaprenyl-diphosphatase</fullName>
        <ecNumber evidence="3 17">3.6.1.27</ecNumber>
    </recommendedName>
    <alternativeName>
        <fullName evidence="15 17">Bacitracin resistance protein</fullName>
    </alternativeName>
    <alternativeName>
        <fullName evidence="14 17">Undecaprenyl pyrophosphate phosphatase</fullName>
    </alternativeName>
</protein>
<evidence type="ECO:0000256" key="17">
    <source>
        <dbReference type="HAMAP-Rule" id="MF_01006"/>
    </source>
</evidence>
<dbReference type="PANTHER" id="PTHR30622">
    <property type="entry name" value="UNDECAPRENYL-DIPHOSPHATASE"/>
    <property type="match status" value="1"/>
</dbReference>
<keyword evidence="9 17" id="KW-0573">Peptidoglycan synthesis</keyword>
<evidence type="ECO:0000256" key="6">
    <source>
        <dbReference type="ARBA" id="ARBA00022692"/>
    </source>
</evidence>
<dbReference type="Pfam" id="PF02673">
    <property type="entry name" value="BacA"/>
    <property type="match status" value="1"/>
</dbReference>
<evidence type="ECO:0000313" key="18">
    <source>
        <dbReference type="EMBL" id="MDQ0160305.1"/>
    </source>
</evidence>
<feature type="transmembrane region" description="Helical" evidence="17">
    <location>
        <begin position="120"/>
        <end position="137"/>
    </location>
</feature>
<keyword evidence="6 17" id="KW-0812">Transmembrane</keyword>
<evidence type="ECO:0000256" key="7">
    <source>
        <dbReference type="ARBA" id="ARBA00022801"/>
    </source>
</evidence>
<dbReference type="EMBL" id="JAUSTQ010000010">
    <property type="protein sequence ID" value="MDQ0160305.1"/>
    <property type="molecule type" value="Genomic_DNA"/>
</dbReference>
<comment type="miscellaneous">
    <text evidence="17">Bacitracin is thought to be involved in the inhibition of peptidoglycan synthesis by sequestering undecaprenyl diphosphate, thereby reducing the pool of lipid carrier available.</text>
</comment>
<reference evidence="18 19" key="1">
    <citation type="submission" date="2023-07" db="EMBL/GenBank/DDBJ databases">
        <title>Genomic Encyclopedia of Type Strains, Phase IV (KMG-IV): sequencing the most valuable type-strain genomes for metagenomic binning, comparative biology and taxonomic classification.</title>
        <authorList>
            <person name="Goeker M."/>
        </authorList>
    </citation>
    <scope>NUCLEOTIDE SEQUENCE [LARGE SCALE GENOMIC DNA]</scope>
    <source>
        <strain evidence="18 19">DSM 16460</strain>
    </source>
</reference>
<dbReference type="RefSeq" id="WP_306977467.1">
    <property type="nucleotide sequence ID" value="NZ_JAUSTQ010000010.1"/>
</dbReference>
<evidence type="ECO:0000256" key="14">
    <source>
        <dbReference type="ARBA" id="ARBA00032707"/>
    </source>
</evidence>
<evidence type="ECO:0000256" key="9">
    <source>
        <dbReference type="ARBA" id="ARBA00022984"/>
    </source>
</evidence>
<feature type="transmembrane region" description="Helical" evidence="17">
    <location>
        <begin position="44"/>
        <end position="63"/>
    </location>
</feature>
<keyword evidence="5 17" id="KW-1003">Cell membrane</keyword>
<dbReference type="GO" id="GO:0050380">
    <property type="term" value="F:undecaprenyl-diphosphatase activity"/>
    <property type="evidence" value="ECO:0007669"/>
    <property type="project" value="UniProtKB-EC"/>
</dbReference>
<keyword evidence="10 17" id="KW-1133">Transmembrane helix</keyword>
<evidence type="ECO:0000256" key="11">
    <source>
        <dbReference type="ARBA" id="ARBA00023136"/>
    </source>
</evidence>
<evidence type="ECO:0000256" key="15">
    <source>
        <dbReference type="ARBA" id="ARBA00032932"/>
    </source>
</evidence>
<keyword evidence="11 17" id="KW-0472">Membrane</keyword>
<feature type="transmembrane region" description="Helical" evidence="17">
    <location>
        <begin position="222"/>
        <end position="245"/>
    </location>
</feature>
<dbReference type="InterPro" id="IPR003824">
    <property type="entry name" value="UppP"/>
</dbReference>
<evidence type="ECO:0000256" key="3">
    <source>
        <dbReference type="ARBA" id="ARBA00012374"/>
    </source>
</evidence>
<dbReference type="Proteomes" id="UP001224359">
    <property type="component" value="Unassembled WGS sequence"/>
</dbReference>
<evidence type="ECO:0000256" key="2">
    <source>
        <dbReference type="ARBA" id="ARBA00010621"/>
    </source>
</evidence>
<keyword evidence="13 17" id="KW-0961">Cell wall biogenesis/degradation</keyword>
<comment type="catalytic activity">
    <reaction evidence="16 17">
        <text>di-trans,octa-cis-undecaprenyl diphosphate + H2O = di-trans,octa-cis-undecaprenyl phosphate + phosphate + H(+)</text>
        <dbReference type="Rhea" id="RHEA:28094"/>
        <dbReference type="ChEBI" id="CHEBI:15377"/>
        <dbReference type="ChEBI" id="CHEBI:15378"/>
        <dbReference type="ChEBI" id="CHEBI:43474"/>
        <dbReference type="ChEBI" id="CHEBI:58405"/>
        <dbReference type="ChEBI" id="CHEBI:60392"/>
        <dbReference type="EC" id="3.6.1.27"/>
    </reaction>
</comment>
<evidence type="ECO:0000256" key="5">
    <source>
        <dbReference type="ARBA" id="ARBA00022475"/>
    </source>
</evidence>
<name>A0ABT9VHK1_9BACI</name>
<keyword evidence="12 17" id="KW-0046">Antibiotic resistance</keyword>
<sequence length="270" mass="29810">MNEIMEIIQFIFLGLFQGFTEPIPISSSGHLVILRSLFDIGEPGITFEAFINFGSLIAVVTIYRRDIWQLITGSSRYLFNRDEDSKTDFRYAFLLVIATIPAGLLGVLLEDSIGEISDRVKIVGVTLIITAIALWIIRNFHGHKDDEQLTIKDAVIVGFAQAVALVPGISRSGATIVASMLVGMKRRVALRFSFLMYIPVSLGTMVFAVSDVLGNPELSGQFVLYLIALIAAILSSYLALLLFINIMTAGKLKYFAYYCLIVGILVLIFL</sequence>
<feature type="transmembrane region" description="Helical" evidence="17">
    <location>
        <begin position="89"/>
        <end position="108"/>
    </location>
</feature>